<keyword evidence="3 10" id="KW-0813">Transport</keyword>
<dbReference type="AlphaFoldDB" id="A0A9P6NQ61"/>
<dbReference type="SUPFAM" id="SSF103506">
    <property type="entry name" value="Mitochondrial carrier"/>
    <property type="match status" value="1"/>
</dbReference>
<keyword evidence="13" id="KW-1185">Reference proteome</keyword>
<dbReference type="Pfam" id="PF00153">
    <property type="entry name" value="Mito_carr"/>
    <property type="match status" value="2"/>
</dbReference>
<dbReference type="Gene3D" id="1.50.40.10">
    <property type="entry name" value="Mitochondrial carrier domain"/>
    <property type="match status" value="2"/>
</dbReference>
<evidence type="ECO:0000256" key="5">
    <source>
        <dbReference type="ARBA" id="ARBA00022737"/>
    </source>
</evidence>
<evidence type="ECO:0000256" key="10">
    <source>
        <dbReference type="RuleBase" id="RU000488"/>
    </source>
</evidence>
<evidence type="ECO:0000313" key="13">
    <source>
        <dbReference type="Proteomes" id="UP000886653"/>
    </source>
</evidence>
<keyword evidence="8 9" id="KW-0472">Membrane</keyword>
<dbReference type="PANTHER" id="PTHR45624:SF4">
    <property type="entry name" value="CONGESTED-LIKE TRACHEA PROTEIN-RELATED"/>
    <property type="match status" value="1"/>
</dbReference>
<comment type="similarity">
    <text evidence="2 10">Belongs to the mitochondrial carrier (TC 2.A.29) family.</text>
</comment>
<sequence length="333" mass="36506">MAASETTKDVVAGWIGGAAGILISNPLEVLKVRLQTNPIPDIIINNTITISPSRSPSPVHHFNHYDLSNLALKYSIPPTPDLNSTTSSALKSLNPQSIQFNSTFNGLKNLWRQEGYRFLFAGAAAPILGLAFIDSCFFATYGKCMSLFDQDRERPDRLIYVFASGAFAGGCCALLQTPMLLSDVFLVLRIIIKTRIQVNKLSTTTTFSSTSTTPAIAPTTKLTISQIIQQIYNEGKQHTLPIVHQSKLYRLVGNFLCSPLITIPLVSPDIKLLRRRRNVLRLSIRVGGLMGFFRGLRPTLISSFVGSGITMGIFEYVFELLGRGVIDGGHVDS</sequence>
<feature type="repeat" description="Solcar" evidence="9">
    <location>
        <begin position="4"/>
        <end position="147"/>
    </location>
</feature>
<dbReference type="GO" id="GO:0031966">
    <property type="term" value="C:mitochondrial membrane"/>
    <property type="evidence" value="ECO:0007669"/>
    <property type="project" value="UniProtKB-SubCell"/>
</dbReference>
<evidence type="ECO:0000256" key="1">
    <source>
        <dbReference type="ARBA" id="ARBA00004225"/>
    </source>
</evidence>
<dbReference type="GO" id="GO:0006839">
    <property type="term" value="P:mitochondrial transport"/>
    <property type="evidence" value="ECO:0007669"/>
    <property type="project" value="TreeGrafter"/>
</dbReference>
<evidence type="ECO:0000256" key="7">
    <source>
        <dbReference type="ARBA" id="ARBA00023128"/>
    </source>
</evidence>
<protein>
    <submittedName>
        <fullName evidence="12">Uncharacterized protein</fullName>
    </submittedName>
</protein>
<feature type="transmembrane region" description="Helical" evidence="11">
    <location>
        <begin position="161"/>
        <end position="192"/>
    </location>
</feature>
<evidence type="ECO:0000256" key="9">
    <source>
        <dbReference type="PROSITE-ProRule" id="PRU00282"/>
    </source>
</evidence>
<evidence type="ECO:0000256" key="2">
    <source>
        <dbReference type="ARBA" id="ARBA00006375"/>
    </source>
</evidence>
<dbReference type="InterPro" id="IPR050567">
    <property type="entry name" value="Mitochondrial_Carrier"/>
</dbReference>
<feature type="repeat" description="Solcar" evidence="9">
    <location>
        <begin position="245"/>
        <end position="320"/>
    </location>
</feature>
<evidence type="ECO:0000256" key="6">
    <source>
        <dbReference type="ARBA" id="ARBA00022989"/>
    </source>
</evidence>
<dbReference type="EMBL" id="MU167246">
    <property type="protein sequence ID" value="KAG0147556.1"/>
    <property type="molecule type" value="Genomic_DNA"/>
</dbReference>
<evidence type="ECO:0000313" key="12">
    <source>
        <dbReference type="EMBL" id="KAG0147556.1"/>
    </source>
</evidence>
<dbReference type="OrthoDB" id="193856at2759"/>
<evidence type="ECO:0000256" key="11">
    <source>
        <dbReference type="SAM" id="Phobius"/>
    </source>
</evidence>
<proteinExistence type="inferred from homology"/>
<evidence type="ECO:0000256" key="8">
    <source>
        <dbReference type="ARBA" id="ARBA00023136"/>
    </source>
</evidence>
<organism evidence="12 13">
    <name type="scientific">Cronartium quercuum f. sp. fusiforme G11</name>
    <dbReference type="NCBI Taxonomy" id="708437"/>
    <lineage>
        <taxon>Eukaryota</taxon>
        <taxon>Fungi</taxon>
        <taxon>Dikarya</taxon>
        <taxon>Basidiomycota</taxon>
        <taxon>Pucciniomycotina</taxon>
        <taxon>Pucciniomycetes</taxon>
        <taxon>Pucciniales</taxon>
        <taxon>Coleosporiaceae</taxon>
        <taxon>Cronartium</taxon>
    </lineage>
</organism>
<dbReference type="GO" id="GO:0015227">
    <property type="term" value="F:O-acyl-L-carnitine transmembrane transporter activity"/>
    <property type="evidence" value="ECO:0007669"/>
    <property type="project" value="TreeGrafter"/>
</dbReference>
<dbReference type="Proteomes" id="UP000886653">
    <property type="component" value="Unassembled WGS sequence"/>
</dbReference>
<reference evidence="12" key="1">
    <citation type="submission" date="2013-11" db="EMBL/GenBank/DDBJ databases">
        <title>Genome sequence of the fusiform rust pathogen reveals effectors for host alternation and coevolution with pine.</title>
        <authorList>
            <consortium name="DOE Joint Genome Institute"/>
            <person name="Smith K."/>
            <person name="Pendleton A."/>
            <person name="Kubisiak T."/>
            <person name="Anderson C."/>
            <person name="Salamov A."/>
            <person name="Aerts A."/>
            <person name="Riley R."/>
            <person name="Clum A."/>
            <person name="Lindquist E."/>
            <person name="Ence D."/>
            <person name="Campbell M."/>
            <person name="Kronenberg Z."/>
            <person name="Feau N."/>
            <person name="Dhillon B."/>
            <person name="Hamelin R."/>
            <person name="Burleigh J."/>
            <person name="Smith J."/>
            <person name="Yandell M."/>
            <person name="Nelson C."/>
            <person name="Grigoriev I."/>
            <person name="Davis J."/>
        </authorList>
    </citation>
    <scope>NUCLEOTIDE SEQUENCE</scope>
    <source>
        <strain evidence="12">G11</strain>
    </source>
</reference>
<feature type="transmembrane region" description="Helical" evidence="11">
    <location>
        <begin position="118"/>
        <end position="141"/>
    </location>
</feature>
<comment type="subcellular location">
    <subcellularLocation>
        <location evidence="1">Mitochondrion membrane</location>
        <topology evidence="1">Multi-pass membrane protein</topology>
    </subcellularLocation>
</comment>
<keyword evidence="7" id="KW-0496">Mitochondrion</keyword>
<dbReference type="PROSITE" id="PS50920">
    <property type="entry name" value="SOLCAR"/>
    <property type="match status" value="2"/>
</dbReference>
<comment type="caution">
    <text evidence="12">The sequence shown here is derived from an EMBL/GenBank/DDBJ whole genome shotgun (WGS) entry which is preliminary data.</text>
</comment>
<dbReference type="PANTHER" id="PTHR45624">
    <property type="entry name" value="MITOCHONDRIAL BASIC AMINO ACIDS TRANSPORTER-RELATED"/>
    <property type="match status" value="1"/>
</dbReference>
<keyword evidence="4 9" id="KW-0812">Transmembrane</keyword>
<evidence type="ECO:0000256" key="3">
    <source>
        <dbReference type="ARBA" id="ARBA00022448"/>
    </source>
</evidence>
<dbReference type="InterPro" id="IPR023395">
    <property type="entry name" value="MCP_dom_sf"/>
</dbReference>
<gene>
    <name evidence="12" type="ORF">CROQUDRAFT_106359</name>
</gene>
<accession>A0A9P6NQ61</accession>
<name>A0A9P6NQ61_9BASI</name>
<keyword evidence="6 11" id="KW-1133">Transmembrane helix</keyword>
<keyword evidence="5" id="KW-0677">Repeat</keyword>
<dbReference type="InterPro" id="IPR018108">
    <property type="entry name" value="MCP_transmembrane"/>
</dbReference>
<evidence type="ECO:0000256" key="4">
    <source>
        <dbReference type="ARBA" id="ARBA00022692"/>
    </source>
</evidence>
<dbReference type="GO" id="GO:1902603">
    <property type="term" value="P:carnitine transmembrane transport"/>
    <property type="evidence" value="ECO:0007669"/>
    <property type="project" value="TreeGrafter"/>
</dbReference>